<reference evidence="1 2" key="1">
    <citation type="journal article" date="2016" name="Nat. Commun.">
        <title>Thousands of microbial genomes shed light on interconnected biogeochemical processes in an aquifer system.</title>
        <authorList>
            <person name="Anantharaman K."/>
            <person name="Brown C.T."/>
            <person name="Hug L.A."/>
            <person name="Sharon I."/>
            <person name="Castelle C.J."/>
            <person name="Probst A.J."/>
            <person name="Thomas B.C."/>
            <person name="Singh A."/>
            <person name="Wilkins M.J."/>
            <person name="Karaoz U."/>
            <person name="Brodie E.L."/>
            <person name="Williams K.H."/>
            <person name="Hubbard S.S."/>
            <person name="Banfield J.F."/>
        </authorList>
    </citation>
    <scope>NUCLEOTIDE SEQUENCE [LARGE SCALE GENOMIC DNA]</scope>
</reference>
<evidence type="ECO:0000313" key="2">
    <source>
        <dbReference type="Proteomes" id="UP000177478"/>
    </source>
</evidence>
<accession>A0A1F8G3I7</accession>
<gene>
    <name evidence="1" type="ORF">A3F25_01955</name>
</gene>
<evidence type="ECO:0000313" key="1">
    <source>
        <dbReference type="EMBL" id="OGN19895.1"/>
    </source>
</evidence>
<comment type="caution">
    <text evidence="1">The sequence shown here is derived from an EMBL/GenBank/DDBJ whole genome shotgun (WGS) entry which is preliminary data.</text>
</comment>
<name>A0A1F8G3I7_9BACT</name>
<protein>
    <submittedName>
        <fullName evidence="1">Uncharacterized protein</fullName>
    </submittedName>
</protein>
<proteinExistence type="predicted"/>
<dbReference type="EMBL" id="MGKD01000010">
    <property type="protein sequence ID" value="OGN19895.1"/>
    <property type="molecule type" value="Genomic_DNA"/>
</dbReference>
<dbReference type="AlphaFoldDB" id="A0A1F8G3I7"/>
<sequence length="139" mass="15480">MRLLLKKNLSVVVVGVGVDGKVLETKTVEAGNVLLVTISVASTGVEGFFFFKHQRVIPRLYEDLFDVLTSPKFCWRNEAGEIVCMKFRRFYPAPQIQEANLMLRFCPVCGHSLEGFKDADLPVFVPAPVQPTVTKSPPP</sequence>
<dbReference type="Proteomes" id="UP000177478">
    <property type="component" value="Unassembled WGS sequence"/>
</dbReference>
<organism evidence="1 2">
    <name type="scientific">Candidatus Yanofskybacteria bacterium RIFCSPHIGHO2_12_FULL_45_19b</name>
    <dbReference type="NCBI Taxonomy" id="1802689"/>
    <lineage>
        <taxon>Bacteria</taxon>
        <taxon>Candidatus Yanofskyibacteriota</taxon>
    </lineage>
</organism>